<dbReference type="STRING" id="105231.A0A1Y1I2V3"/>
<dbReference type="PANTHER" id="PTHR28106:SF1">
    <property type="entry name" value="MITOCHONDRIAL ATPASE COMPLEX SUBUNIT ATP10"/>
    <property type="match status" value="1"/>
</dbReference>
<dbReference type="GO" id="GO:0033615">
    <property type="term" value="P:mitochondrial proton-transporting ATP synthase complex assembly"/>
    <property type="evidence" value="ECO:0000318"/>
    <property type="project" value="GO_Central"/>
</dbReference>
<protein>
    <submittedName>
        <fullName evidence="2">Uncharacterized protein</fullName>
    </submittedName>
</protein>
<gene>
    <name evidence="2" type="ORF">KFL_002260210</name>
</gene>
<dbReference type="GO" id="GO:0005743">
    <property type="term" value="C:mitochondrial inner membrane"/>
    <property type="evidence" value="ECO:0000318"/>
    <property type="project" value="GO_Central"/>
</dbReference>
<reference evidence="2 3" key="1">
    <citation type="journal article" date="2014" name="Nat. Commun.">
        <title>Klebsormidium flaccidum genome reveals primary factors for plant terrestrial adaptation.</title>
        <authorList>
            <person name="Hori K."/>
            <person name="Maruyama F."/>
            <person name="Fujisawa T."/>
            <person name="Togashi T."/>
            <person name="Yamamoto N."/>
            <person name="Seo M."/>
            <person name="Sato S."/>
            <person name="Yamada T."/>
            <person name="Mori H."/>
            <person name="Tajima N."/>
            <person name="Moriyama T."/>
            <person name="Ikeuchi M."/>
            <person name="Watanabe M."/>
            <person name="Wada H."/>
            <person name="Kobayashi K."/>
            <person name="Saito M."/>
            <person name="Masuda T."/>
            <person name="Sasaki-Sekimoto Y."/>
            <person name="Mashiguchi K."/>
            <person name="Awai K."/>
            <person name="Shimojima M."/>
            <person name="Masuda S."/>
            <person name="Iwai M."/>
            <person name="Nobusawa T."/>
            <person name="Narise T."/>
            <person name="Kondo S."/>
            <person name="Saito H."/>
            <person name="Sato R."/>
            <person name="Murakawa M."/>
            <person name="Ihara Y."/>
            <person name="Oshima-Yamada Y."/>
            <person name="Ohtaka K."/>
            <person name="Satoh M."/>
            <person name="Sonobe K."/>
            <person name="Ishii M."/>
            <person name="Ohtani R."/>
            <person name="Kanamori-Sato M."/>
            <person name="Honoki R."/>
            <person name="Miyazaki D."/>
            <person name="Mochizuki H."/>
            <person name="Umetsu J."/>
            <person name="Higashi K."/>
            <person name="Shibata D."/>
            <person name="Kamiya Y."/>
            <person name="Sato N."/>
            <person name="Nakamura Y."/>
            <person name="Tabata S."/>
            <person name="Ida S."/>
            <person name="Kurokawa K."/>
            <person name="Ohta H."/>
        </authorList>
    </citation>
    <scope>NUCLEOTIDE SEQUENCE [LARGE SCALE GENOMIC DNA]</scope>
    <source>
        <strain evidence="2 3">NIES-2285</strain>
    </source>
</reference>
<dbReference type="EMBL" id="DF237175">
    <property type="protein sequence ID" value="GAQ85265.1"/>
    <property type="molecule type" value="Genomic_DNA"/>
</dbReference>
<proteinExistence type="predicted"/>
<feature type="compositionally biased region" description="Low complexity" evidence="1">
    <location>
        <begin position="218"/>
        <end position="252"/>
    </location>
</feature>
<keyword evidence="3" id="KW-1185">Reference proteome</keyword>
<dbReference type="OrthoDB" id="17089at2759"/>
<feature type="region of interest" description="Disordered" evidence="1">
    <location>
        <begin position="325"/>
        <end position="350"/>
    </location>
</feature>
<evidence type="ECO:0000313" key="3">
    <source>
        <dbReference type="Proteomes" id="UP000054558"/>
    </source>
</evidence>
<dbReference type="Proteomes" id="UP000054558">
    <property type="component" value="Unassembled WGS sequence"/>
</dbReference>
<dbReference type="AlphaFoldDB" id="A0A1Y1I2V3"/>
<organism evidence="2 3">
    <name type="scientific">Klebsormidium nitens</name>
    <name type="common">Green alga</name>
    <name type="synonym">Ulothrix nitens</name>
    <dbReference type="NCBI Taxonomy" id="105231"/>
    <lineage>
        <taxon>Eukaryota</taxon>
        <taxon>Viridiplantae</taxon>
        <taxon>Streptophyta</taxon>
        <taxon>Klebsormidiophyceae</taxon>
        <taxon>Klebsormidiales</taxon>
        <taxon>Klebsormidiaceae</taxon>
        <taxon>Klebsormidium</taxon>
    </lineage>
</organism>
<evidence type="ECO:0000313" key="2">
    <source>
        <dbReference type="EMBL" id="GAQ85265.1"/>
    </source>
</evidence>
<accession>A0A1Y1I2V3</accession>
<dbReference type="Pfam" id="PF05176">
    <property type="entry name" value="ATP-synt_10"/>
    <property type="match status" value="2"/>
</dbReference>
<dbReference type="OMA" id="FGRCDDF"/>
<name>A0A1Y1I2V3_KLENI</name>
<evidence type="ECO:0000256" key="1">
    <source>
        <dbReference type="SAM" id="MobiDB-lite"/>
    </source>
</evidence>
<feature type="region of interest" description="Disordered" evidence="1">
    <location>
        <begin position="199"/>
        <end position="252"/>
    </location>
</feature>
<dbReference type="InterPro" id="IPR007849">
    <property type="entry name" value="ATP10"/>
</dbReference>
<sequence length="350" mass="38679">MADLVLSLLRQSSIRGCLQQGLGLGTALLCGRHVGLSATSAVIAISLQQRRPYSFFQLDKVFNFKRLQEERLRLQDEIERGYFEDFKDLKKNQGKLGPASKGLLPIAGSATFPELLCRAEDGSQIRIQDVFGNKNVTLACVAFRQNAQPMVDTWNLAFQEELRKEPATQLVELSVVESIFLRPFQNYLVKSMSAIRRRSNPMKAPPIKTVEPASLSKPIPSTQQAPPSSQSEPLTASSESSPVSSSAETTPSPQKQVLLYHFAETWAMRKALNMPNRLTGYALLVDRHGQVRWRATGYATTDEIKSLQRATRLLVSESAQAAALAKEGRGRSKATANQELEGAFENEGSQ</sequence>
<dbReference type="PANTHER" id="PTHR28106">
    <property type="entry name" value="MITOCHONDRIAL ATPASE COMPLEX SUBUNIT ATP10"/>
    <property type="match status" value="1"/>
</dbReference>